<evidence type="ECO:0000313" key="1">
    <source>
        <dbReference type="EMBL" id="KAH7387278.1"/>
    </source>
</evidence>
<organism evidence="1 2">
    <name type="scientific">Ceratopteris richardii</name>
    <name type="common">Triangle waterfern</name>
    <dbReference type="NCBI Taxonomy" id="49495"/>
    <lineage>
        <taxon>Eukaryota</taxon>
        <taxon>Viridiplantae</taxon>
        <taxon>Streptophyta</taxon>
        <taxon>Embryophyta</taxon>
        <taxon>Tracheophyta</taxon>
        <taxon>Polypodiopsida</taxon>
        <taxon>Polypodiidae</taxon>
        <taxon>Polypodiales</taxon>
        <taxon>Pteridineae</taxon>
        <taxon>Pteridaceae</taxon>
        <taxon>Parkerioideae</taxon>
        <taxon>Ceratopteris</taxon>
    </lineage>
</organism>
<sequence>MEGAQKECSLGRLELSHPCSLLISSTDVHESEIMQRKVVLITGIFSLQFALT</sequence>
<gene>
    <name evidence="1" type="ORF">KP509_16G013900</name>
</gene>
<name>A0A8T2SYV3_CERRI</name>
<reference evidence="1" key="1">
    <citation type="submission" date="2021-08" db="EMBL/GenBank/DDBJ databases">
        <title>WGS assembly of Ceratopteris richardii.</title>
        <authorList>
            <person name="Marchant D.B."/>
            <person name="Chen G."/>
            <person name="Jenkins J."/>
            <person name="Shu S."/>
            <person name="Leebens-Mack J."/>
            <person name="Grimwood J."/>
            <person name="Schmutz J."/>
            <person name="Soltis P."/>
            <person name="Soltis D."/>
            <person name="Chen Z.-H."/>
        </authorList>
    </citation>
    <scope>NUCLEOTIDE SEQUENCE</scope>
    <source>
        <strain evidence="1">Whitten #5841</strain>
        <tissue evidence="1">Leaf</tissue>
    </source>
</reference>
<evidence type="ECO:0000313" key="2">
    <source>
        <dbReference type="Proteomes" id="UP000825935"/>
    </source>
</evidence>
<dbReference type="AlphaFoldDB" id="A0A8T2SYV3"/>
<protein>
    <submittedName>
        <fullName evidence="1">Uncharacterized protein</fullName>
    </submittedName>
</protein>
<keyword evidence="2" id="KW-1185">Reference proteome</keyword>
<dbReference type="EMBL" id="CM035421">
    <property type="protein sequence ID" value="KAH7387278.1"/>
    <property type="molecule type" value="Genomic_DNA"/>
</dbReference>
<accession>A0A8T2SYV3</accession>
<proteinExistence type="predicted"/>
<comment type="caution">
    <text evidence="1">The sequence shown here is derived from an EMBL/GenBank/DDBJ whole genome shotgun (WGS) entry which is preliminary data.</text>
</comment>
<dbReference type="Proteomes" id="UP000825935">
    <property type="component" value="Chromosome 16"/>
</dbReference>